<organism evidence="3 4">
    <name type="scientific">Aspergillus leporis</name>
    <dbReference type="NCBI Taxonomy" id="41062"/>
    <lineage>
        <taxon>Eukaryota</taxon>
        <taxon>Fungi</taxon>
        <taxon>Dikarya</taxon>
        <taxon>Ascomycota</taxon>
        <taxon>Pezizomycotina</taxon>
        <taxon>Eurotiomycetes</taxon>
        <taxon>Eurotiomycetidae</taxon>
        <taxon>Eurotiales</taxon>
        <taxon>Aspergillaceae</taxon>
        <taxon>Aspergillus</taxon>
        <taxon>Aspergillus subgen. Circumdati</taxon>
    </lineage>
</organism>
<dbReference type="PANTHER" id="PTHR38113">
    <property type="match status" value="1"/>
</dbReference>
<dbReference type="InterPro" id="IPR018744">
    <property type="entry name" value="DUF2293"/>
</dbReference>
<feature type="region of interest" description="Disordered" evidence="1">
    <location>
        <begin position="1"/>
        <end position="61"/>
    </location>
</feature>
<gene>
    <name evidence="3" type="ORF">BDV29DRAFT_174027</name>
</gene>
<accession>A0A5N5X0G0</accession>
<feature type="domain" description="DUF2293" evidence="2">
    <location>
        <begin position="184"/>
        <end position="267"/>
    </location>
</feature>
<dbReference type="PANTHER" id="PTHR38113:SF2">
    <property type="entry name" value="DUF2293 DOMAIN-CONTAINING PROTEIN"/>
    <property type="match status" value="1"/>
</dbReference>
<evidence type="ECO:0000313" key="4">
    <source>
        <dbReference type="Proteomes" id="UP000326565"/>
    </source>
</evidence>
<dbReference type="OrthoDB" id="5381833at2759"/>
<reference evidence="3 4" key="1">
    <citation type="submission" date="2019-04" db="EMBL/GenBank/DDBJ databases">
        <title>Friends and foes A comparative genomics study of 23 Aspergillus species from section Flavi.</title>
        <authorList>
            <consortium name="DOE Joint Genome Institute"/>
            <person name="Kjaerbolling I."/>
            <person name="Vesth T."/>
            <person name="Frisvad J.C."/>
            <person name="Nybo J.L."/>
            <person name="Theobald S."/>
            <person name="Kildgaard S."/>
            <person name="Isbrandt T."/>
            <person name="Kuo A."/>
            <person name="Sato A."/>
            <person name="Lyhne E.K."/>
            <person name="Kogle M.E."/>
            <person name="Wiebenga A."/>
            <person name="Kun R.S."/>
            <person name="Lubbers R.J."/>
            <person name="Makela M.R."/>
            <person name="Barry K."/>
            <person name="Chovatia M."/>
            <person name="Clum A."/>
            <person name="Daum C."/>
            <person name="Haridas S."/>
            <person name="He G."/>
            <person name="LaButti K."/>
            <person name="Lipzen A."/>
            <person name="Mondo S."/>
            <person name="Riley R."/>
            <person name="Salamov A."/>
            <person name="Simmons B.A."/>
            <person name="Magnuson J.K."/>
            <person name="Henrissat B."/>
            <person name="Mortensen U.H."/>
            <person name="Larsen T.O."/>
            <person name="Devries R.P."/>
            <person name="Grigoriev I.V."/>
            <person name="Machida M."/>
            <person name="Baker S.E."/>
            <person name="Andersen M.R."/>
        </authorList>
    </citation>
    <scope>NUCLEOTIDE SEQUENCE [LARGE SCALE GENOMIC DNA]</scope>
    <source>
        <strain evidence="3 4">CBS 151.66</strain>
    </source>
</reference>
<evidence type="ECO:0000256" key="1">
    <source>
        <dbReference type="SAM" id="MobiDB-lite"/>
    </source>
</evidence>
<dbReference type="Pfam" id="PF10056">
    <property type="entry name" value="DUF2293"/>
    <property type="match status" value="1"/>
</dbReference>
<dbReference type="AlphaFoldDB" id="A0A5N5X0G0"/>
<name>A0A5N5X0G0_9EURO</name>
<dbReference type="EMBL" id="ML732213">
    <property type="protein sequence ID" value="KAB8074263.1"/>
    <property type="molecule type" value="Genomic_DNA"/>
</dbReference>
<dbReference type="Proteomes" id="UP000326565">
    <property type="component" value="Unassembled WGS sequence"/>
</dbReference>
<feature type="compositionally biased region" description="Polar residues" evidence="1">
    <location>
        <begin position="26"/>
        <end position="48"/>
    </location>
</feature>
<proteinExistence type="predicted"/>
<evidence type="ECO:0000313" key="3">
    <source>
        <dbReference type="EMBL" id="KAB8074263.1"/>
    </source>
</evidence>
<protein>
    <recommendedName>
        <fullName evidence="2">DUF2293 domain-containing protein</fullName>
    </recommendedName>
</protein>
<keyword evidence="4" id="KW-1185">Reference proteome</keyword>
<evidence type="ECO:0000259" key="2">
    <source>
        <dbReference type="Pfam" id="PF10056"/>
    </source>
</evidence>
<sequence>MASTPNRISRRNAPRRPEGRRRSHTKSFTSPKSPQSILAQARRNSLTSRRGRGGLFGAGSSNRFKRAEGKVGDRTWKYSKFGLLPRTTEPFEKNCLSKEPYPQGYAFVPKGDVYVTRNCRARTKESQRIVYMVYDNTGKRTVGIRVPSDVYAEVLESATATAETRANVVKVRDEKDLAHSRHILRTQFPLMPAESLEAILDHAFLKGSGRVGRTAMKTDERKADLAVEAHIRHTHTPYEAMLHAGTGREEARRAVWGLIQAIKTAWEGGNTQPMDVLTLRNRMVESN</sequence>
<feature type="compositionally biased region" description="Basic residues" evidence="1">
    <location>
        <begin position="8"/>
        <end position="25"/>
    </location>
</feature>